<evidence type="ECO:0000313" key="2">
    <source>
        <dbReference type="Proteomes" id="UP000006882"/>
    </source>
</evidence>
<sequence length="63" mass="7114">MLTRVLGHETIVASTHADNFFEDDLMVALYLVTVFYQSPLIHIISSSEESEEPVSGWERATET</sequence>
<organism evidence="1 2">
    <name type="scientific">Prunus persica</name>
    <name type="common">Peach</name>
    <name type="synonym">Amygdalus persica</name>
    <dbReference type="NCBI Taxonomy" id="3760"/>
    <lineage>
        <taxon>Eukaryota</taxon>
        <taxon>Viridiplantae</taxon>
        <taxon>Streptophyta</taxon>
        <taxon>Embryophyta</taxon>
        <taxon>Tracheophyta</taxon>
        <taxon>Spermatophyta</taxon>
        <taxon>Magnoliopsida</taxon>
        <taxon>eudicotyledons</taxon>
        <taxon>Gunneridae</taxon>
        <taxon>Pentapetalae</taxon>
        <taxon>rosids</taxon>
        <taxon>fabids</taxon>
        <taxon>Rosales</taxon>
        <taxon>Rosaceae</taxon>
        <taxon>Amygdaloideae</taxon>
        <taxon>Amygdaleae</taxon>
        <taxon>Prunus</taxon>
    </lineage>
</organism>
<dbReference type="Proteomes" id="UP000006882">
    <property type="component" value="Chromosome G3"/>
</dbReference>
<name>A0A251Q778_PRUPE</name>
<evidence type="ECO:0000313" key="1">
    <source>
        <dbReference type="EMBL" id="ONI19633.1"/>
    </source>
</evidence>
<gene>
    <name evidence="1" type="ORF">PRUPE_3G288500</name>
</gene>
<protein>
    <submittedName>
        <fullName evidence="1">Uncharacterized protein</fullName>
    </submittedName>
</protein>
<proteinExistence type="predicted"/>
<accession>A0A251Q778</accession>
<dbReference type="EMBL" id="CM007653">
    <property type="protein sequence ID" value="ONI19633.1"/>
    <property type="molecule type" value="Genomic_DNA"/>
</dbReference>
<reference evidence="1 2" key="1">
    <citation type="journal article" date="2013" name="Nat. Genet.">
        <title>The high-quality draft genome of peach (Prunus persica) identifies unique patterns of genetic diversity, domestication and genome evolution.</title>
        <authorList>
            <consortium name="International Peach Genome Initiative"/>
            <person name="Verde I."/>
            <person name="Abbott A.G."/>
            <person name="Scalabrin S."/>
            <person name="Jung S."/>
            <person name="Shu S."/>
            <person name="Marroni F."/>
            <person name="Zhebentyayeva T."/>
            <person name="Dettori M.T."/>
            <person name="Grimwood J."/>
            <person name="Cattonaro F."/>
            <person name="Zuccolo A."/>
            <person name="Rossini L."/>
            <person name="Jenkins J."/>
            <person name="Vendramin E."/>
            <person name="Meisel L.A."/>
            <person name="Decroocq V."/>
            <person name="Sosinski B."/>
            <person name="Prochnik S."/>
            <person name="Mitros T."/>
            <person name="Policriti A."/>
            <person name="Cipriani G."/>
            <person name="Dondini L."/>
            <person name="Ficklin S."/>
            <person name="Goodstein D.M."/>
            <person name="Xuan P."/>
            <person name="Del Fabbro C."/>
            <person name="Aramini V."/>
            <person name="Copetti D."/>
            <person name="Gonzalez S."/>
            <person name="Horner D.S."/>
            <person name="Falchi R."/>
            <person name="Lucas S."/>
            <person name="Mica E."/>
            <person name="Maldonado J."/>
            <person name="Lazzari B."/>
            <person name="Bielenberg D."/>
            <person name="Pirona R."/>
            <person name="Miculan M."/>
            <person name="Barakat A."/>
            <person name="Testolin R."/>
            <person name="Stella A."/>
            <person name="Tartarini S."/>
            <person name="Tonutti P."/>
            <person name="Arus P."/>
            <person name="Orellana A."/>
            <person name="Wells C."/>
            <person name="Main D."/>
            <person name="Vizzotto G."/>
            <person name="Silva H."/>
            <person name="Salamini F."/>
            <person name="Schmutz J."/>
            <person name="Morgante M."/>
            <person name="Rokhsar D.S."/>
        </authorList>
    </citation>
    <scope>NUCLEOTIDE SEQUENCE [LARGE SCALE GENOMIC DNA]</scope>
    <source>
        <strain evidence="2">cv. Nemared</strain>
    </source>
</reference>
<dbReference type="Gramene" id="ONI19633">
    <property type="protein sequence ID" value="ONI19633"/>
    <property type="gene ID" value="PRUPE_3G288500"/>
</dbReference>
<dbReference type="AlphaFoldDB" id="A0A251Q778"/>
<keyword evidence="2" id="KW-1185">Reference proteome</keyword>